<protein>
    <submittedName>
        <fullName evidence="2">Uncharacterized protein</fullName>
    </submittedName>
</protein>
<organism evidence="1 2">
    <name type="scientific">Panagrolaimus sp. JU765</name>
    <dbReference type="NCBI Taxonomy" id="591449"/>
    <lineage>
        <taxon>Eukaryota</taxon>
        <taxon>Metazoa</taxon>
        <taxon>Ecdysozoa</taxon>
        <taxon>Nematoda</taxon>
        <taxon>Chromadorea</taxon>
        <taxon>Rhabditida</taxon>
        <taxon>Tylenchina</taxon>
        <taxon>Panagrolaimomorpha</taxon>
        <taxon>Panagrolaimoidea</taxon>
        <taxon>Panagrolaimidae</taxon>
        <taxon>Panagrolaimus</taxon>
    </lineage>
</organism>
<reference evidence="2" key="1">
    <citation type="submission" date="2022-11" db="UniProtKB">
        <authorList>
            <consortium name="WormBaseParasite"/>
        </authorList>
    </citation>
    <scope>IDENTIFICATION</scope>
</reference>
<sequence>MANFETENFTKPLTLEEVNKKTKNRVKILHGSSLLRPLNRQNNCPSAKIPFLWCPCQFSTFIPDDSEKLKPKLVETSLKFLQTTIYAKNPNETLVIDLSTCIVKEYFVKLSEDRRLFVIIFRTDGFINSSIMKTVVEIDKKGQTKMASDQECWLD</sequence>
<name>A0AC34Q1D8_9BILA</name>
<dbReference type="Proteomes" id="UP000887576">
    <property type="component" value="Unplaced"/>
</dbReference>
<evidence type="ECO:0000313" key="1">
    <source>
        <dbReference type="Proteomes" id="UP000887576"/>
    </source>
</evidence>
<accession>A0AC34Q1D8</accession>
<evidence type="ECO:0000313" key="2">
    <source>
        <dbReference type="WBParaSite" id="JU765_v2.g11983.t1"/>
    </source>
</evidence>
<proteinExistence type="predicted"/>
<dbReference type="WBParaSite" id="JU765_v2.g11983.t1">
    <property type="protein sequence ID" value="JU765_v2.g11983.t1"/>
    <property type="gene ID" value="JU765_v2.g11983"/>
</dbReference>